<reference evidence="1 2" key="1">
    <citation type="submission" date="2019-07" db="EMBL/GenBank/DDBJ databases">
        <title>De Novo Assembly of kiwifruit Actinidia rufa.</title>
        <authorList>
            <person name="Sugita-Konishi S."/>
            <person name="Sato K."/>
            <person name="Mori E."/>
            <person name="Abe Y."/>
            <person name="Kisaki G."/>
            <person name="Hamano K."/>
            <person name="Suezawa K."/>
            <person name="Otani M."/>
            <person name="Fukuda T."/>
            <person name="Manabe T."/>
            <person name="Gomi K."/>
            <person name="Tabuchi M."/>
            <person name="Akimitsu K."/>
            <person name="Kataoka I."/>
        </authorList>
    </citation>
    <scope>NUCLEOTIDE SEQUENCE [LARGE SCALE GENOMIC DNA]</scope>
    <source>
        <strain evidence="2">cv. Fuchu</strain>
    </source>
</reference>
<organism evidence="1 2">
    <name type="scientific">Actinidia rufa</name>
    <dbReference type="NCBI Taxonomy" id="165716"/>
    <lineage>
        <taxon>Eukaryota</taxon>
        <taxon>Viridiplantae</taxon>
        <taxon>Streptophyta</taxon>
        <taxon>Embryophyta</taxon>
        <taxon>Tracheophyta</taxon>
        <taxon>Spermatophyta</taxon>
        <taxon>Magnoliopsida</taxon>
        <taxon>eudicotyledons</taxon>
        <taxon>Gunneridae</taxon>
        <taxon>Pentapetalae</taxon>
        <taxon>asterids</taxon>
        <taxon>Ericales</taxon>
        <taxon>Actinidiaceae</taxon>
        <taxon>Actinidia</taxon>
    </lineage>
</organism>
<evidence type="ECO:0000313" key="2">
    <source>
        <dbReference type="Proteomes" id="UP000585474"/>
    </source>
</evidence>
<comment type="caution">
    <text evidence="1">The sequence shown here is derived from an EMBL/GenBank/DDBJ whole genome shotgun (WGS) entry which is preliminary data.</text>
</comment>
<dbReference type="Proteomes" id="UP000585474">
    <property type="component" value="Unassembled WGS sequence"/>
</dbReference>
<dbReference type="OrthoDB" id="10599034at2759"/>
<evidence type="ECO:0000313" key="1">
    <source>
        <dbReference type="EMBL" id="GFZ18953.1"/>
    </source>
</evidence>
<dbReference type="AlphaFoldDB" id="A0A7J0H765"/>
<protein>
    <submittedName>
        <fullName evidence="1">Uncharacterized protein</fullName>
    </submittedName>
</protein>
<keyword evidence="2" id="KW-1185">Reference proteome</keyword>
<name>A0A7J0H765_9ERIC</name>
<proteinExistence type="predicted"/>
<sequence length="148" mass="17175">MGSLNDGKVGQGCKNEEKLEGVVKPKAKANDNTSECNVEPLCGYLSEETIKEVMVKTGLVEQDEKALDAVETHHERDRDERKNVMISGFDDRWPVFSWSAFDEEPLMGWIWYPYTDEELVRFHQDDEEVVWEPDLWNWNLDVSENPIP</sequence>
<gene>
    <name evidence="1" type="ORF">Acr_27g0006920</name>
</gene>
<dbReference type="EMBL" id="BJWL01000027">
    <property type="protein sequence ID" value="GFZ18953.1"/>
    <property type="molecule type" value="Genomic_DNA"/>
</dbReference>
<accession>A0A7J0H765</accession>